<evidence type="ECO:0000313" key="6">
    <source>
        <dbReference type="Proteomes" id="UP000077355"/>
    </source>
</evidence>
<name>A0A168LL22_9BACL</name>
<comment type="caution">
    <text evidence="5">The sequence shown here is derived from an EMBL/GenBank/DDBJ whole genome shotgun (WGS) entry which is preliminary data.</text>
</comment>
<protein>
    <recommendedName>
        <fullName evidence="4">HTH araC/xylS-type domain-containing protein</fullName>
    </recommendedName>
</protein>
<proteinExistence type="predicted"/>
<dbReference type="GO" id="GO:0043565">
    <property type="term" value="F:sequence-specific DNA binding"/>
    <property type="evidence" value="ECO:0007669"/>
    <property type="project" value="InterPro"/>
</dbReference>
<dbReference type="GO" id="GO:0003700">
    <property type="term" value="F:DNA-binding transcription factor activity"/>
    <property type="evidence" value="ECO:0007669"/>
    <property type="project" value="InterPro"/>
</dbReference>
<evidence type="ECO:0000256" key="2">
    <source>
        <dbReference type="ARBA" id="ARBA00023125"/>
    </source>
</evidence>
<dbReference type="SUPFAM" id="SSF46689">
    <property type="entry name" value="Homeodomain-like"/>
    <property type="match status" value="2"/>
</dbReference>
<dbReference type="PANTHER" id="PTHR43280:SF2">
    <property type="entry name" value="HTH-TYPE TRANSCRIPTIONAL REGULATOR EXSA"/>
    <property type="match status" value="1"/>
</dbReference>
<keyword evidence="6" id="KW-1185">Reference proteome</keyword>
<keyword evidence="1" id="KW-0805">Transcription regulation</keyword>
<feature type="domain" description="HTH araC/xylS-type" evidence="4">
    <location>
        <begin position="165"/>
        <end position="263"/>
    </location>
</feature>
<accession>A0A168LL22</accession>
<dbReference type="Gene3D" id="2.60.40.1500">
    <property type="entry name" value="Glycosyl hydrolase domain, family 39"/>
    <property type="match status" value="1"/>
</dbReference>
<organism evidence="5 6">
    <name type="scientific">Paenibacillus antarcticus</name>
    <dbReference type="NCBI Taxonomy" id="253703"/>
    <lineage>
        <taxon>Bacteria</taxon>
        <taxon>Bacillati</taxon>
        <taxon>Bacillota</taxon>
        <taxon>Bacilli</taxon>
        <taxon>Bacillales</taxon>
        <taxon>Paenibacillaceae</taxon>
        <taxon>Paenibacillus</taxon>
    </lineage>
</organism>
<dbReference type="PROSITE" id="PS01124">
    <property type="entry name" value="HTH_ARAC_FAMILY_2"/>
    <property type="match status" value="1"/>
</dbReference>
<keyword evidence="2" id="KW-0238">DNA-binding</keyword>
<gene>
    <name evidence="5" type="ORF">PBAT_17910</name>
</gene>
<dbReference type="EMBL" id="LVJI01000027">
    <property type="protein sequence ID" value="OAB43537.1"/>
    <property type="molecule type" value="Genomic_DNA"/>
</dbReference>
<evidence type="ECO:0000256" key="1">
    <source>
        <dbReference type="ARBA" id="ARBA00023015"/>
    </source>
</evidence>
<dbReference type="InterPro" id="IPR009057">
    <property type="entry name" value="Homeodomain-like_sf"/>
</dbReference>
<dbReference type="PANTHER" id="PTHR43280">
    <property type="entry name" value="ARAC-FAMILY TRANSCRIPTIONAL REGULATOR"/>
    <property type="match status" value="1"/>
</dbReference>
<dbReference type="SMART" id="SM00342">
    <property type="entry name" value="HTH_ARAC"/>
    <property type="match status" value="1"/>
</dbReference>
<keyword evidence="3" id="KW-0804">Transcription</keyword>
<dbReference type="InterPro" id="IPR018060">
    <property type="entry name" value="HTH_AraC"/>
</dbReference>
<sequence length="759" mass="88504">MLNKKKYGSDQIVLAAIETIEEVDFLLMTELTAWFVLSGYLEIMRNGSDILIRTGDIFVLNKGDIVRVIGSEENATLTVKFLTNEYQEEYPSFKLNIPLSMVYKKDGYELVKNGMAYLYIEMIYPGEGSDYIIEGYSKRLIGLLHRYLGSADEKEQSHAASDKVKEIVSYININYAEKLSLDEIAEKSYSSKYYLAHSFKKHLGISIGNYIKEVRLFHSLRMLESTNDKIVMIALANGFPNVRSFNEAFKMRYHLTPAEFREDRQKEKIQNRVEGVLSQDVLALLSAYVPLGDLPAASPIAPDRIEVQLDLHKTIGRYSKVNHVLKVKGELRDDRLLEVRGRLGVKWVAVTRIFKKLDLQMKEGNLVCSFRELDRMLQQIVSVGMLPYLQFQTIDFDDWEERGFHNKGWFQTVVTELNLHLQQNYLTSQEWMYEFRCFYELQNSGELCLPLVNAISTFKGYKNIVIHFPMPPEDAVSLDMVCHNTIYCIDDWTRMRKISLEAALDHLFDEAYIRVIGQNTNMKDQNRILDQMLVYEQDDYLHAYSDLAQANASIWQYINLINHNEIAGHYFPPLSLDSAKLFEYFPDELASKLSLFTPDGRYKDNWYATEFVNRLFDEIVFKNDSCIVTKQQENYRILSVYPEEELHLIINQNNEQFELAWHKARSPYVFVKLELTNLEGSYRLIKQRLTPEQIDQRLDLADLRKCKKLSLEDITYWNAINRPSRSVDQLKIKGHHTLEFEVPIFGIVMIDLEKINDYC</sequence>
<dbReference type="RefSeq" id="WP_068651481.1">
    <property type="nucleotide sequence ID" value="NZ_CP043611.1"/>
</dbReference>
<dbReference type="AlphaFoldDB" id="A0A168LL22"/>
<evidence type="ECO:0000313" key="5">
    <source>
        <dbReference type="EMBL" id="OAB43537.1"/>
    </source>
</evidence>
<dbReference type="OrthoDB" id="9776971at2"/>
<evidence type="ECO:0000256" key="3">
    <source>
        <dbReference type="ARBA" id="ARBA00023163"/>
    </source>
</evidence>
<dbReference type="Gene3D" id="1.10.10.60">
    <property type="entry name" value="Homeodomain-like"/>
    <property type="match status" value="2"/>
</dbReference>
<reference evidence="5 6" key="1">
    <citation type="submission" date="2016-03" db="EMBL/GenBank/DDBJ databases">
        <title>Draft genome sequence of Paenibacillus antarcticus CECT 5836.</title>
        <authorList>
            <person name="Shin S.-K."/>
            <person name="Yi H."/>
        </authorList>
    </citation>
    <scope>NUCLEOTIDE SEQUENCE [LARGE SCALE GENOMIC DNA]</scope>
    <source>
        <strain evidence="5 6">CECT 5836</strain>
    </source>
</reference>
<evidence type="ECO:0000259" key="4">
    <source>
        <dbReference type="PROSITE" id="PS01124"/>
    </source>
</evidence>
<dbReference type="Proteomes" id="UP000077355">
    <property type="component" value="Unassembled WGS sequence"/>
</dbReference>
<dbReference type="Pfam" id="PF12833">
    <property type="entry name" value="HTH_18"/>
    <property type="match status" value="1"/>
</dbReference>